<organism evidence="1 2">
    <name type="scientific">Acaulospora colombiana</name>
    <dbReference type="NCBI Taxonomy" id="27376"/>
    <lineage>
        <taxon>Eukaryota</taxon>
        <taxon>Fungi</taxon>
        <taxon>Fungi incertae sedis</taxon>
        <taxon>Mucoromycota</taxon>
        <taxon>Glomeromycotina</taxon>
        <taxon>Glomeromycetes</taxon>
        <taxon>Diversisporales</taxon>
        <taxon>Acaulosporaceae</taxon>
        <taxon>Acaulospora</taxon>
    </lineage>
</organism>
<evidence type="ECO:0000313" key="2">
    <source>
        <dbReference type="Proteomes" id="UP000789525"/>
    </source>
</evidence>
<reference evidence="1" key="1">
    <citation type="submission" date="2021-06" db="EMBL/GenBank/DDBJ databases">
        <authorList>
            <person name="Kallberg Y."/>
            <person name="Tangrot J."/>
            <person name="Rosling A."/>
        </authorList>
    </citation>
    <scope>NUCLEOTIDE SEQUENCE</scope>
    <source>
        <strain evidence="1">CL356</strain>
    </source>
</reference>
<sequence>KGIQDRIGKSYWKIHEDYLNMFEITESKMIEVMNENCEKIENFLKKYRSYSSYKGYNLKILKLLELRRRYQRLSRELETEAHFRLRELQEYEYELRMISLMLQASQRELQEFEDVLVEELEKRDTELKKYHMT</sequence>
<proteinExistence type="predicted"/>
<protein>
    <submittedName>
        <fullName evidence="1">3531_t:CDS:1</fullName>
    </submittedName>
</protein>
<dbReference type="EMBL" id="CAJVPT010012624">
    <property type="protein sequence ID" value="CAG8588707.1"/>
    <property type="molecule type" value="Genomic_DNA"/>
</dbReference>
<name>A0ACA9MIQ1_9GLOM</name>
<feature type="non-terminal residue" evidence="1">
    <location>
        <position position="1"/>
    </location>
</feature>
<comment type="caution">
    <text evidence="1">The sequence shown here is derived from an EMBL/GenBank/DDBJ whole genome shotgun (WGS) entry which is preliminary data.</text>
</comment>
<accession>A0ACA9MIQ1</accession>
<evidence type="ECO:0000313" key="1">
    <source>
        <dbReference type="EMBL" id="CAG8588707.1"/>
    </source>
</evidence>
<gene>
    <name evidence="1" type="ORF">ACOLOM_LOCUS6235</name>
</gene>
<dbReference type="Proteomes" id="UP000789525">
    <property type="component" value="Unassembled WGS sequence"/>
</dbReference>
<keyword evidence="2" id="KW-1185">Reference proteome</keyword>